<dbReference type="SMART" id="SM00702">
    <property type="entry name" value="P4Hc"/>
    <property type="match status" value="1"/>
</dbReference>
<evidence type="ECO:0000256" key="4">
    <source>
        <dbReference type="ARBA" id="ARBA00022964"/>
    </source>
</evidence>
<dbReference type="Pfam" id="PF13640">
    <property type="entry name" value="2OG-FeII_Oxy_3"/>
    <property type="match status" value="1"/>
</dbReference>
<dbReference type="PANTHER" id="PTHR10869">
    <property type="entry name" value="PROLYL 4-HYDROXYLASE ALPHA SUBUNIT"/>
    <property type="match status" value="1"/>
</dbReference>
<dbReference type="AlphaFoldDB" id="A0A517RPG4"/>
<dbReference type="GO" id="GO:0031418">
    <property type="term" value="F:L-ascorbic acid binding"/>
    <property type="evidence" value="ECO:0007669"/>
    <property type="project" value="UniProtKB-KW"/>
</dbReference>
<dbReference type="EMBL" id="CP036269">
    <property type="protein sequence ID" value="QDT45759.1"/>
    <property type="molecule type" value="Genomic_DNA"/>
</dbReference>
<evidence type="ECO:0000259" key="7">
    <source>
        <dbReference type="PROSITE" id="PS51471"/>
    </source>
</evidence>
<evidence type="ECO:0000313" key="9">
    <source>
        <dbReference type="Proteomes" id="UP000317171"/>
    </source>
</evidence>
<keyword evidence="2" id="KW-0479">Metal-binding</keyword>
<proteinExistence type="predicted"/>
<keyword evidence="3" id="KW-0847">Vitamin C</keyword>
<evidence type="ECO:0000256" key="3">
    <source>
        <dbReference type="ARBA" id="ARBA00022896"/>
    </source>
</evidence>
<dbReference type="PROSITE" id="PS51471">
    <property type="entry name" value="FE2OG_OXY"/>
    <property type="match status" value="1"/>
</dbReference>
<dbReference type="InterPro" id="IPR006620">
    <property type="entry name" value="Pro_4_hyd_alph"/>
</dbReference>
<dbReference type="SUPFAM" id="SSF51197">
    <property type="entry name" value="Clavaminate synthase-like"/>
    <property type="match status" value="1"/>
</dbReference>
<dbReference type="InterPro" id="IPR045054">
    <property type="entry name" value="P4HA-like"/>
</dbReference>
<dbReference type="Gene3D" id="2.60.120.620">
    <property type="entry name" value="q2cbj1_9rhob like domain"/>
    <property type="match status" value="1"/>
</dbReference>
<comment type="cofactor">
    <cofactor evidence="1">
        <name>L-ascorbate</name>
        <dbReference type="ChEBI" id="CHEBI:38290"/>
    </cofactor>
</comment>
<dbReference type="RefSeq" id="WP_145222698.1">
    <property type="nucleotide sequence ID" value="NZ_CP036269.1"/>
</dbReference>
<reference evidence="8 9" key="1">
    <citation type="submission" date="2019-02" db="EMBL/GenBank/DDBJ databases">
        <title>Deep-cultivation of Planctomycetes and their phenomic and genomic characterization uncovers novel biology.</title>
        <authorList>
            <person name="Wiegand S."/>
            <person name="Jogler M."/>
            <person name="Boedeker C."/>
            <person name="Pinto D."/>
            <person name="Vollmers J."/>
            <person name="Rivas-Marin E."/>
            <person name="Kohn T."/>
            <person name="Peeters S.H."/>
            <person name="Heuer A."/>
            <person name="Rast P."/>
            <person name="Oberbeckmann S."/>
            <person name="Bunk B."/>
            <person name="Jeske O."/>
            <person name="Meyerdierks A."/>
            <person name="Storesund J.E."/>
            <person name="Kallscheuer N."/>
            <person name="Luecker S."/>
            <person name="Lage O.M."/>
            <person name="Pohl T."/>
            <person name="Merkel B.J."/>
            <person name="Hornburger P."/>
            <person name="Mueller R.-W."/>
            <person name="Bruemmer F."/>
            <person name="Labrenz M."/>
            <person name="Spormann A.M."/>
            <person name="Op den Camp H."/>
            <person name="Overmann J."/>
            <person name="Amann R."/>
            <person name="Jetten M.S.M."/>
            <person name="Mascher T."/>
            <person name="Medema M.H."/>
            <person name="Devos D.P."/>
            <person name="Kaster A.-K."/>
            <person name="Ovreas L."/>
            <person name="Rohde M."/>
            <person name="Galperin M.Y."/>
            <person name="Jogler C."/>
        </authorList>
    </citation>
    <scope>NUCLEOTIDE SEQUENCE [LARGE SCALE GENOMIC DNA]</scope>
    <source>
        <strain evidence="8 9">Pan241w</strain>
    </source>
</reference>
<keyword evidence="4" id="KW-0223">Dioxygenase</keyword>
<evidence type="ECO:0000256" key="2">
    <source>
        <dbReference type="ARBA" id="ARBA00022723"/>
    </source>
</evidence>
<dbReference type="PANTHER" id="PTHR10869:SF236">
    <property type="entry name" value="PROLYL 4-HYDROXYLASE ALPHA SUBUNIT DOMAIN-CONTAINING PROTEIN"/>
    <property type="match status" value="1"/>
</dbReference>
<keyword evidence="9" id="KW-1185">Reference proteome</keyword>
<accession>A0A517RPG4</accession>
<gene>
    <name evidence="8" type="ORF">Pan241w_58870</name>
</gene>
<keyword evidence="6" id="KW-0408">Iron</keyword>
<dbReference type="InterPro" id="IPR005123">
    <property type="entry name" value="Oxoglu/Fe-dep_dioxygenase_dom"/>
</dbReference>
<dbReference type="Proteomes" id="UP000317171">
    <property type="component" value="Chromosome"/>
</dbReference>
<dbReference type="GO" id="GO:0004656">
    <property type="term" value="F:procollagen-proline 4-dioxygenase activity"/>
    <property type="evidence" value="ECO:0007669"/>
    <property type="project" value="TreeGrafter"/>
</dbReference>
<dbReference type="GO" id="GO:0005506">
    <property type="term" value="F:iron ion binding"/>
    <property type="evidence" value="ECO:0007669"/>
    <property type="project" value="InterPro"/>
</dbReference>
<sequence length="181" mass="21211">MIVEIENEILLIEHFLSVEECTNYINYSEYLGFNRADVDFYGVRKQIDQLRTNERAEIESQQIADSLWEKLNKAPLPVIDQNEAVGLSPLIRFYRYSGAQKFNMHRDGRKRHQGLESRFTMLIYLNTVNQGSETVFRKNEIKIQPQTGRCLLFAHKLWHSGTPVTGTETKYVLRTDVFYSK</sequence>
<protein>
    <recommendedName>
        <fullName evidence="7">Fe2OG dioxygenase domain-containing protein</fullName>
    </recommendedName>
</protein>
<dbReference type="InterPro" id="IPR044862">
    <property type="entry name" value="Pro_4_hyd_alph_FE2OG_OXY"/>
</dbReference>
<feature type="domain" description="Fe2OG dioxygenase" evidence="7">
    <location>
        <begin position="85"/>
        <end position="179"/>
    </location>
</feature>
<evidence type="ECO:0000256" key="6">
    <source>
        <dbReference type="ARBA" id="ARBA00023004"/>
    </source>
</evidence>
<evidence type="ECO:0000256" key="1">
    <source>
        <dbReference type="ARBA" id="ARBA00001961"/>
    </source>
</evidence>
<dbReference type="OrthoDB" id="269774at2"/>
<evidence type="ECO:0000313" key="8">
    <source>
        <dbReference type="EMBL" id="QDT45759.1"/>
    </source>
</evidence>
<keyword evidence="5" id="KW-0560">Oxidoreductase</keyword>
<organism evidence="8 9">
    <name type="scientific">Gimesia alba</name>
    <dbReference type="NCBI Taxonomy" id="2527973"/>
    <lineage>
        <taxon>Bacteria</taxon>
        <taxon>Pseudomonadati</taxon>
        <taxon>Planctomycetota</taxon>
        <taxon>Planctomycetia</taxon>
        <taxon>Planctomycetales</taxon>
        <taxon>Planctomycetaceae</taxon>
        <taxon>Gimesia</taxon>
    </lineage>
</organism>
<evidence type="ECO:0000256" key="5">
    <source>
        <dbReference type="ARBA" id="ARBA00023002"/>
    </source>
</evidence>
<dbReference type="KEGG" id="gaz:Pan241w_58870"/>
<name>A0A517RPG4_9PLAN</name>